<accession>A0AAV4NFN2</accession>
<evidence type="ECO:0000313" key="1">
    <source>
        <dbReference type="EMBL" id="GIX83536.1"/>
    </source>
</evidence>
<keyword evidence="2" id="KW-1185">Reference proteome</keyword>
<comment type="caution">
    <text evidence="1">The sequence shown here is derived from an EMBL/GenBank/DDBJ whole genome shotgun (WGS) entry which is preliminary data.</text>
</comment>
<organism evidence="1 2">
    <name type="scientific">Caerostris extrusa</name>
    <name type="common">Bark spider</name>
    <name type="synonym">Caerostris bankana</name>
    <dbReference type="NCBI Taxonomy" id="172846"/>
    <lineage>
        <taxon>Eukaryota</taxon>
        <taxon>Metazoa</taxon>
        <taxon>Ecdysozoa</taxon>
        <taxon>Arthropoda</taxon>
        <taxon>Chelicerata</taxon>
        <taxon>Arachnida</taxon>
        <taxon>Araneae</taxon>
        <taxon>Araneomorphae</taxon>
        <taxon>Entelegynae</taxon>
        <taxon>Araneoidea</taxon>
        <taxon>Araneidae</taxon>
        <taxon>Caerostris</taxon>
    </lineage>
</organism>
<evidence type="ECO:0000313" key="2">
    <source>
        <dbReference type="Proteomes" id="UP001054945"/>
    </source>
</evidence>
<protein>
    <submittedName>
        <fullName evidence="1">Uncharacterized protein</fullName>
    </submittedName>
</protein>
<reference evidence="1 2" key="1">
    <citation type="submission" date="2021-06" db="EMBL/GenBank/DDBJ databases">
        <title>Caerostris extrusa draft genome.</title>
        <authorList>
            <person name="Kono N."/>
            <person name="Arakawa K."/>
        </authorList>
    </citation>
    <scope>NUCLEOTIDE SEQUENCE [LARGE SCALE GENOMIC DNA]</scope>
</reference>
<dbReference type="EMBL" id="BPLR01003339">
    <property type="protein sequence ID" value="GIX83536.1"/>
    <property type="molecule type" value="Genomic_DNA"/>
</dbReference>
<name>A0AAV4NFN2_CAEEX</name>
<dbReference type="AlphaFoldDB" id="A0AAV4NFN2"/>
<dbReference type="Proteomes" id="UP001054945">
    <property type="component" value="Unassembled WGS sequence"/>
</dbReference>
<sequence length="114" mass="12458">MDPNTGTNMEMAMAMYREAMASLIIGGSTEKSTTWLTSKDLQSYCEDQRAQELLIKTLLMSSFIPTPIMLSIMMDTTMDTISKSIIIMAITTMACSSVSSSTASSSWSSSWLIS</sequence>
<proteinExistence type="predicted"/>
<gene>
    <name evidence="1" type="ORF">CEXT_245941</name>
</gene>